<accession>A0A1G8X8S4</accession>
<dbReference type="RefSeq" id="WP_074591117.1">
    <property type="nucleotide sequence ID" value="NZ_FNEI01000018.1"/>
</dbReference>
<dbReference type="PANTHER" id="PTHR36840">
    <property type="entry name" value="BLL5714 PROTEIN"/>
    <property type="match status" value="1"/>
</dbReference>
<protein>
    <submittedName>
        <fullName evidence="2">Low temperature requirement protein LtrA</fullName>
    </submittedName>
</protein>
<feature type="transmembrane region" description="Helical" evidence="1">
    <location>
        <begin position="181"/>
        <end position="199"/>
    </location>
</feature>
<sequence>MSNPLRHALSRMGGRDPHEQHRAATPLELFFDLTFVIAFSVAGGQFAHAVAENHAVEGIIGFAIAMFGVLWAWINFSWFASAYDTDDWIFRIVTMVQMVGVLILAMGIEPMFHSVLEGDYVTNEVLVLGYVVMRVALIVQWLRAARQDPQRRKICLTYAGLLAVVQLGWVAAIFVKTDLPTTLMIYAPLIVAEMLVPVIAERRAKTPWHAHHIAERYGLLAIIALGECLIGAIETLRSIVALHGWTMDAALVGLGGTGLAFTLWWVYFILPAGRALHIRRHRAFTFGYGHMIIFAAIAATGAGLHVLAYYIDHEAHISAAAAVASVAIPVAVFKVTLTWIYGSLLGLNRTNLLLMALVVVAAAGAVALAAAGVPVTFCLLVILLAPAVAILEDELAGHRRRAKALEKLGTEAAR</sequence>
<name>A0A1G8X8S4_9MICC</name>
<reference evidence="3" key="1">
    <citation type="submission" date="2016-10" db="EMBL/GenBank/DDBJ databases">
        <authorList>
            <person name="Varghese N."/>
            <person name="Submissions S."/>
        </authorList>
    </citation>
    <scope>NUCLEOTIDE SEQUENCE [LARGE SCALE GENOMIC DNA]</scope>
    <source>
        <strain evidence="3">CGMCC 1.10783</strain>
    </source>
</reference>
<feature type="transmembrane region" description="Helical" evidence="1">
    <location>
        <begin position="291"/>
        <end position="311"/>
    </location>
</feature>
<keyword evidence="1" id="KW-0472">Membrane</keyword>
<feature type="transmembrane region" description="Helical" evidence="1">
    <location>
        <begin position="352"/>
        <end position="368"/>
    </location>
</feature>
<dbReference type="AlphaFoldDB" id="A0A1G8X8S4"/>
<dbReference type="InterPro" id="IPR010640">
    <property type="entry name" value="Low_temperature_requirement_A"/>
</dbReference>
<feature type="transmembrane region" description="Helical" evidence="1">
    <location>
        <begin position="154"/>
        <end position="175"/>
    </location>
</feature>
<dbReference type="STRING" id="1045773.SAMN05216555_11826"/>
<dbReference type="PANTHER" id="PTHR36840:SF1">
    <property type="entry name" value="BLL5714 PROTEIN"/>
    <property type="match status" value="1"/>
</dbReference>
<feature type="transmembrane region" description="Helical" evidence="1">
    <location>
        <begin position="29"/>
        <end position="47"/>
    </location>
</feature>
<evidence type="ECO:0000313" key="2">
    <source>
        <dbReference type="EMBL" id="SDJ86255.1"/>
    </source>
</evidence>
<feature type="transmembrane region" description="Helical" evidence="1">
    <location>
        <begin position="120"/>
        <end position="142"/>
    </location>
</feature>
<keyword evidence="1" id="KW-0812">Transmembrane</keyword>
<gene>
    <name evidence="2" type="ORF">SAMN05216555_11826</name>
</gene>
<dbReference type="EMBL" id="FNEI01000018">
    <property type="protein sequence ID" value="SDJ86255.1"/>
    <property type="molecule type" value="Genomic_DNA"/>
</dbReference>
<feature type="transmembrane region" description="Helical" evidence="1">
    <location>
        <begin position="317"/>
        <end position="340"/>
    </location>
</feature>
<proteinExistence type="predicted"/>
<feature type="transmembrane region" description="Helical" evidence="1">
    <location>
        <begin position="374"/>
        <end position="391"/>
    </location>
</feature>
<keyword evidence="3" id="KW-1185">Reference proteome</keyword>
<dbReference type="Pfam" id="PF06772">
    <property type="entry name" value="LtrA"/>
    <property type="match status" value="1"/>
</dbReference>
<feature type="transmembrane region" description="Helical" evidence="1">
    <location>
        <begin position="249"/>
        <end position="270"/>
    </location>
</feature>
<dbReference type="OrthoDB" id="7698234at2"/>
<keyword evidence="1" id="KW-1133">Transmembrane helix</keyword>
<feature type="transmembrane region" description="Helical" evidence="1">
    <location>
        <begin position="219"/>
        <end position="243"/>
    </location>
</feature>
<dbReference type="Proteomes" id="UP000182130">
    <property type="component" value="Unassembled WGS sequence"/>
</dbReference>
<evidence type="ECO:0000256" key="1">
    <source>
        <dbReference type="SAM" id="Phobius"/>
    </source>
</evidence>
<organism evidence="2 3">
    <name type="scientific">Arthrobacter cupressi</name>
    <dbReference type="NCBI Taxonomy" id="1045773"/>
    <lineage>
        <taxon>Bacteria</taxon>
        <taxon>Bacillati</taxon>
        <taxon>Actinomycetota</taxon>
        <taxon>Actinomycetes</taxon>
        <taxon>Micrococcales</taxon>
        <taxon>Micrococcaceae</taxon>
        <taxon>Arthrobacter</taxon>
    </lineage>
</organism>
<evidence type="ECO:0000313" key="3">
    <source>
        <dbReference type="Proteomes" id="UP000182130"/>
    </source>
</evidence>
<feature type="transmembrane region" description="Helical" evidence="1">
    <location>
        <begin position="59"/>
        <end position="76"/>
    </location>
</feature>
<feature type="transmembrane region" description="Helical" evidence="1">
    <location>
        <begin position="88"/>
        <end position="108"/>
    </location>
</feature>